<accession>G7DSJ1</accession>
<evidence type="ECO:0008006" key="4">
    <source>
        <dbReference type="Google" id="ProtNLM"/>
    </source>
</evidence>
<dbReference type="InterPro" id="IPR006461">
    <property type="entry name" value="PLAC_motif_containing"/>
</dbReference>
<dbReference type="OMA" id="QYMATHG"/>
<evidence type="ECO:0000313" key="2">
    <source>
        <dbReference type="EMBL" id="GAA93551.1"/>
    </source>
</evidence>
<proteinExistence type="predicted"/>
<protein>
    <recommendedName>
        <fullName evidence="4">PLAC8 family protein</fullName>
    </recommendedName>
</protein>
<comment type="caution">
    <text evidence="2">The sequence shown here is derived from an EMBL/GenBank/DDBJ whole genome shotgun (WGS) entry which is preliminary data.</text>
</comment>
<reference evidence="2 3" key="1">
    <citation type="journal article" date="2011" name="J. Gen. Appl. Microbiol.">
        <title>Draft genome sequencing of the enigmatic basidiomycete Mixia osmundae.</title>
        <authorList>
            <person name="Nishida H."/>
            <person name="Nagatsuka Y."/>
            <person name="Sugiyama J."/>
        </authorList>
    </citation>
    <scope>NUCLEOTIDE SEQUENCE [LARGE SCALE GENOMIC DNA]</scope>
    <source>
        <strain evidence="3">CBS 9802 / IAM 14324 / JCM 22182 / KY 12970</strain>
    </source>
</reference>
<feature type="region of interest" description="Disordered" evidence="1">
    <location>
        <begin position="59"/>
        <end position="91"/>
    </location>
</feature>
<feature type="region of interest" description="Disordered" evidence="1">
    <location>
        <begin position="16"/>
        <end position="39"/>
    </location>
</feature>
<dbReference type="OrthoDB" id="1045822at2759"/>
<gene>
    <name evidence="2" type="primary">Mo00195</name>
    <name evidence="2" type="ORF">E5Q_00195</name>
</gene>
<dbReference type="EMBL" id="BABT02000007">
    <property type="protein sequence ID" value="GAA93551.1"/>
    <property type="molecule type" value="Genomic_DNA"/>
</dbReference>
<dbReference type="STRING" id="764103.G7DSJ1"/>
<name>G7DSJ1_MIXOS</name>
<reference evidence="2 3" key="2">
    <citation type="journal article" date="2012" name="Open Biol.">
        <title>Characteristics of nucleosomes and linker DNA regions on the genome of the basidiomycete Mixia osmundae revealed by mono- and dinucleosome mapping.</title>
        <authorList>
            <person name="Nishida H."/>
            <person name="Kondo S."/>
            <person name="Matsumoto T."/>
            <person name="Suzuki Y."/>
            <person name="Yoshikawa H."/>
            <person name="Taylor T.D."/>
            <person name="Sugiyama J."/>
        </authorList>
    </citation>
    <scope>NUCLEOTIDE SEQUENCE [LARGE SCALE GENOMIC DNA]</scope>
    <source>
        <strain evidence="3">CBS 9802 / IAM 14324 / JCM 22182 / KY 12970</strain>
    </source>
</reference>
<dbReference type="RefSeq" id="XP_014566542.1">
    <property type="nucleotide sequence ID" value="XM_014711056.1"/>
</dbReference>
<dbReference type="Proteomes" id="UP000009131">
    <property type="component" value="Unassembled WGS sequence"/>
</dbReference>
<organism evidence="2 3">
    <name type="scientific">Mixia osmundae (strain CBS 9802 / IAM 14324 / JCM 22182 / KY 12970)</name>
    <dbReference type="NCBI Taxonomy" id="764103"/>
    <lineage>
        <taxon>Eukaryota</taxon>
        <taxon>Fungi</taxon>
        <taxon>Dikarya</taxon>
        <taxon>Basidiomycota</taxon>
        <taxon>Pucciniomycotina</taxon>
        <taxon>Mixiomycetes</taxon>
        <taxon>Mixiales</taxon>
        <taxon>Mixiaceae</taxon>
        <taxon>Mixia</taxon>
    </lineage>
</organism>
<dbReference type="AlphaFoldDB" id="G7DSJ1"/>
<dbReference type="Pfam" id="PF04749">
    <property type="entry name" value="PLAC8"/>
    <property type="match status" value="1"/>
</dbReference>
<dbReference type="InParanoid" id="G7DSJ1"/>
<evidence type="ECO:0000256" key="1">
    <source>
        <dbReference type="SAM" id="MobiDB-lite"/>
    </source>
</evidence>
<evidence type="ECO:0000313" key="3">
    <source>
        <dbReference type="Proteomes" id="UP000009131"/>
    </source>
</evidence>
<sequence>MQQATYNQGISVAHLSPQSLSSSPAQAQIQPGQMQMQQQPQVQYIQIPPGQLPPGVQYIQQPQPAQGQPIQHAQAQAPVQLQPAPQPQMKQMPQPVYVTPGLPSYNQHQVMQQMPITQQPTVVHGMQLATSAMQPYPTDQTPRAKRPWSFDLCSSQVISGCFLPWCCPCITYGQNEQRIAALKAGKAGASTSACNLPCVTFCVAVWCIANFASMIMVPLQRSALANDHDIDMSCVSDIVCSCVCVGCVLSQTSEELTVLERQARGY</sequence>
<dbReference type="HOGENOM" id="CLU_1082152_0_0_1"/>
<keyword evidence="3" id="KW-1185">Reference proteome</keyword>